<comment type="caution">
    <text evidence="2">The sequence shown here is derived from an EMBL/GenBank/DDBJ whole genome shotgun (WGS) entry which is preliminary data.</text>
</comment>
<reference evidence="2" key="1">
    <citation type="submission" date="2021-02" db="EMBL/GenBank/DDBJ databases">
        <authorList>
            <person name="Nowell W R."/>
        </authorList>
    </citation>
    <scope>NUCLEOTIDE SEQUENCE</scope>
</reference>
<accession>A0A813NIG4</accession>
<dbReference type="EMBL" id="CAJNOR010003628">
    <property type="protein sequence ID" value="CAF1432151.1"/>
    <property type="molecule type" value="Genomic_DNA"/>
</dbReference>
<evidence type="ECO:0000256" key="1">
    <source>
        <dbReference type="SAM" id="Phobius"/>
    </source>
</evidence>
<feature type="transmembrane region" description="Helical" evidence="1">
    <location>
        <begin position="12"/>
        <end position="31"/>
    </location>
</feature>
<dbReference type="Gene3D" id="1.20.140.150">
    <property type="match status" value="1"/>
</dbReference>
<dbReference type="Proteomes" id="UP000663828">
    <property type="component" value="Unassembled WGS sequence"/>
</dbReference>
<keyword evidence="1" id="KW-1133">Transmembrane helix</keyword>
<protein>
    <submittedName>
        <fullName evidence="2">Uncharacterized protein</fullName>
    </submittedName>
</protein>
<organism evidence="2 5">
    <name type="scientific">Adineta ricciae</name>
    <name type="common">Rotifer</name>
    <dbReference type="NCBI Taxonomy" id="249248"/>
    <lineage>
        <taxon>Eukaryota</taxon>
        <taxon>Metazoa</taxon>
        <taxon>Spiralia</taxon>
        <taxon>Gnathifera</taxon>
        <taxon>Rotifera</taxon>
        <taxon>Eurotatoria</taxon>
        <taxon>Bdelloidea</taxon>
        <taxon>Adinetida</taxon>
        <taxon>Adinetidae</taxon>
        <taxon>Adineta</taxon>
    </lineage>
</organism>
<dbReference type="Proteomes" id="UP000663852">
    <property type="component" value="Unassembled WGS sequence"/>
</dbReference>
<sequence length="209" mass="22964">MTTKFRAPEFILLSISVISAGIAVTLASVGVGSANWQTTTTTDVNGRIYTSNIANFFYACRLNQAGNTQCGQRSSDDNNIQYYTINATGNTDIWNFHLSFASALTIIGIVFIFIGGVASLLMILGDRMPWMFFVAPMFLFLACLFMLAGLAEGSRVLKFNDYAAYLYETGHVITIFSCMTSAFLGGRLFDPPVESKSSKKLKKPKASYR</sequence>
<proteinExistence type="predicted"/>
<feature type="transmembrane region" description="Helical" evidence="1">
    <location>
        <begin position="171"/>
        <end position="189"/>
    </location>
</feature>
<keyword evidence="4" id="KW-1185">Reference proteome</keyword>
<name>A0A813NIG4_ADIRI</name>
<dbReference type="EMBL" id="CAJNOJ010000004">
    <property type="protein sequence ID" value="CAF0740166.1"/>
    <property type="molecule type" value="Genomic_DNA"/>
</dbReference>
<evidence type="ECO:0000313" key="4">
    <source>
        <dbReference type="Proteomes" id="UP000663828"/>
    </source>
</evidence>
<dbReference type="OrthoDB" id="10329254at2759"/>
<keyword evidence="1" id="KW-0812">Transmembrane</keyword>
<dbReference type="AlphaFoldDB" id="A0A813NIG4"/>
<keyword evidence="1" id="KW-0472">Membrane</keyword>
<gene>
    <name evidence="2" type="ORF">EDS130_LOCUS1678</name>
    <name evidence="3" type="ORF">XAT740_LOCUS35841</name>
</gene>
<evidence type="ECO:0000313" key="3">
    <source>
        <dbReference type="EMBL" id="CAF1432151.1"/>
    </source>
</evidence>
<feature type="transmembrane region" description="Helical" evidence="1">
    <location>
        <begin position="100"/>
        <end position="123"/>
    </location>
</feature>
<evidence type="ECO:0000313" key="5">
    <source>
        <dbReference type="Proteomes" id="UP000663852"/>
    </source>
</evidence>
<feature type="transmembrane region" description="Helical" evidence="1">
    <location>
        <begin position="130"/>
        <end position="151"/>
    </location>
</feature>
<evidence type="ECO:0000313" key="2">
    <source>
        <dbReference type="EMBL" id="CAF0740166.1"/>
    </source>
</evidence>